<dbReference type="Pfam" id="PF04909">
    <property type="entry name" value="Amidohydro_2"/>
    <property type="match status" value="1"/>
</dbReference>
<evidence type="ECO:0000313" key="3">
    <source>
        <dbReference type="Proteomes" id="UP000184546"/>
    </source>
</evidence>
<dbReference type="OrthoDB" id="2135488at2759"/>
<dbReference type="GeneID" id="30975030"/>
<evidence type="ECO:0000259" key="1">
    <source>
        <dbReference type="Pfam" id="PF04909"/>
    </source>
</evidence>
<gene>
    <name evidence="2" type="ORF">ASPACDRAFT_43213</name>
</gene>
<dbReference type="PANTHER" id="PTHR35563:SF2">
    <property type="entry name" value="BARREL METAL-DEPENDENT HYDROLASE, PUTATIVE (AFU_ORTHOLOGUE AFUA_1G16240)-RELATED"/>
    <property type="match status" value="1"/>
</dbReference>
<reference evidence="3" key="1">
    <citation type="journal article" date="2017" name="Genome Biol.">
        <title>Comparative genomics reveals high biological diversity and specific adaptations in the industrially and medically important fungal genus Aspergillus.</title>
        <authorList>
            <person name="de Vries R.P."/>
            <person name="Riley R."/>
            <person name="Wiebenga A."/>
            <person name="Aguilar-Osorio G."/>
            <person name="Amillis S."/>
            <person name="Uchima C.A."/>
            <person name="Anderluh G."/>
            <person name="Asadollahi M."/>
            <person name="Askin M."/>
            <person name="Barry K."/>
            <person name="Battaglia E."/>
            <person name="Bayram O."/>
            <person name="Benocci T."/>
            <person name="Braus-Stromeyer S.A."/>
            <person name="Caldana C."/>
            <person name="Canovas D."/>
            <person name="Cerqueira G.C."/>
            <person name="Chen F."/>
            <person name="Chen W."/>
            <person name="Choi C."/>
            <person name="Clum A."/>
            <person name="Dos Santos R.A."/>
            <person name="Damasio A.R."/>
            <person name="Diallinas G."/>
            <person name="Emri T."/>
            <person name="Fekete E."/>
            <person name="Flipphi M."/>
            <person name="Freyberg S."/>
            <person name="Gallo A."/>
            <person name="Gournas C."/>
            <person name="Habgood R."/>
            <person name="Hainaut M."/>
            <person name="Harispe M.L."/>
            <person name="Henrissat B."/>
            <person name="Hilden K.S."/>
            <person name="Hope R."/>
            <person name="Hossain A."/>
            <person name="Karabika E."/>
            <person name="Karaffa L."/>
            <person name="Karanyi Z."/>
            <person name="Krasevec N."/>
            <person name="Kuo A."/>
            <person name="Kusch H."/>
            <person name="LaButti K."/>
            <person name="Lagendijk E.L."/>
            <person name="Lapidus A."/>
            <person name="Levasseur A."/>
            <person name="Lindquist E."/>
            <person name="Lipzen A."/>
            <person name="Logrieco A.F."/>
            <person name="MacCabe A."/>
            <person name="Maekelae M.R."/>
            <person name="Malavazi I."/>
            <person name="Melin P."/>
            <person name="Meyer V."/>
            <person name="Mielnichuk N."/>
            <person name="Miskei M."/>
            <person name="Molnar A.P."/>
            <person name="Mule G."/>
            <person name="Ngan C.Y."/>
            <person name="Orejas M."/>
            <person name="Orosz E."/>
            <person name="Ouedraogo J.P."/>
            <person name="Overkamp K.M."/>
            <person name="Park H.-S."/>
            <person name="Perrone G."/>
            <person name="Piumi F."/>
            <person name="Punt P.J."/>
            <person name="Ram A.F."/>
            <person name="Ramon A."/>
            <person name="Rauscher S."/>
            <person name="Record E."/>
            <person name="Riano-Pachon D.M."/>
            <person name="Robert V."/>
            <person name="Roehrig J."/>
            <person name="Ruller R."/>
            <person name="Salamov A."/>
            <person name="Salih N.S."/>
            <person name="Samson R.A."/>
            <person name="Sandor E."/>
            <person name="Sanguinetti M."/>
            <person name="Schuetze T."/>
            <person name="Sepcic K."/>
            <person name="Shelest E."/>
            <person name="Sherlock G."/>
            <person name="Sophianopoulou V."/>
            <person name="Squina F.M."/>
            <person name="Sun H."/>
            <person name="Susca A."/>
            <person name="Todd R.B."/>
            <person name="Tsang A."/>
            <person name="Unkles S.E."/>
            <person name="van de Wiele N."/>
            <person name="van Rossen-Uffink D."/>
            <person name="Oliveira J.V."/>
            <person name="Vesth T.C."/>
            <person name="Visser J."/>
            <person name="Yu J.-H."/>
            <person name="Zhou M."/>
            <person name="Andersen M.R."/>
            <person name="Archer D.B."/>
            <person name="Baker S.E."/>
            <person name="Benoit I."/>
            <person name="Brakhage A.A."/>
            <person name="Braus G.H."/>
            <person name="Fischer R."/>
            <person name="Frisvad J.C."/>
            <person name="Goldman G.H."/>
            <person name="Houbraken J."/>
            <person name="Oakley B."/>
            <person name="Pocsi I."/>
            <person name="Scazzocchio C."/>
            <person name="Seiboth B."/>
            <person name="vanKuyk P.A."/>
            <person name="Wortman J."/>
            <person name="Dyer P.S."/>
            <person name="Grigoriev I.V."/>
        </authorList>
    </citation>
    <scope>NUCLEOTIDE SEQUENCE [LARGE SCALE GENOMIC DNA]</scope>
    <source>
        <strain evidence="3">ATCC 16872 / CBS 172.66 / WB 5094</strain>
    </source>
</reference>
<dbReference type="GO" id="GO:0016787">
    <property type="term" value="F:hydrolase activity"/>
    <property type="evidence" value="ECO:0007669"/>
    <property type="project" value="InterPro"/>
</dbReference>
<dbReference type="InterPro" id="IPR006680">
    <property type="entry name" value="Amidohydro-rel"/>
</dbReference>
<dbReference type="SUPFAM" id="SSF51556">
    <property type="entry name" value="Metallo-dependent hydrolases"/>
    <property type="match status" value="1"/>
</dbReference>
<proteinExistence type="predicted"/>
<dbReference type="PANTHER" id="PTHR35563">
    <property type="entry name" value="BARREL METAL-DEPENDENT HYDROLASE, PUTATIVE (AFU_ORTHOLOGUE AFUA_1G16240)-RELATED"/>
    <property type="match status" value="1"/>
</dbReference>
<accession>A0A1L9WTW4</accession>
<dbReference type="VEuPathDB" id="FungiDB:ASPACDRAFT_43213"/>
<sequence>MTIPDLFPHGCWDTHHHIFDPSQYPYAPNRHLTPYPATIADFLSFKRRLGITHSVLTHGLSYGDDCTSLTGFTAELNNASDQTTTKAIAVIDPATITTDELQRMHAAGVRGIRVNLYKYEAFHSLERQKVALQAHAQALDAHGQPHWIMAFTHPHTEFWPELSAWLAAGHLPDTIRLVTDHFGLLKCASMLPVESGGDITRQPGFQAIMELVRQGRLFVKLSAPYRVSSLGGGYEDVKPLVRAYFEANPRQLVWGSDWPHTPHMKVRTPEEALKPTPYLEVDDLAWLWSLRSWLSEEEWHLLMVENPRRLFDW</sequence>
<name>A0A1L9WTW4_ASPA1</name>
<keyword evidence="3" id="KW-1185">Reference proteome</keyword>
<dbReference type="RefSeq" id="XP_020055933.1">
    <property type="nucleotide sequence ID" value="XM_020201216.1"/>
</dbReference>
<dbReference type="Gene3D" id="3.20.20.140">
    <property type="entry name" value="Metal-dependent hydrolases"/>
    <property type="match status" value="1"/>
</dbReference>
<dbReference type="InterPro" id="IPR032466">
    <property type="entry name" value="Metal_Hydrolase"/>
</dbReference>
<feature type="domain" description="Amidohydrolase-related" evidence="1">
    <location>
        <begin position="12"/>
        <end position="312"/>
    </location>
</feature>
<dbReference type="InterPro" id="IPR052358">
    <property type="entry name" value="Aro_Compnd_Degr_Hydrolases"/>
</dbReference>
<dbReference type="STRING" id="690307.A0A1L9WTW4"/>
<protein>
    <recommendedName>
        <fullName evidence="1">Amidohydrolase-related domain-containing protein</fullName>
    </recommendedName>
</protein>
<dbReference type="OMA" id="WHLQFLI"/>
<organism evidence="2 3">
    <name type="scientific">Aspergillus aculeatus (strain ATCC 16872 / CBS 172.66 / WB 5094)</name>
    <dbReference type="NCBI Taxonomy" id="690307"/>
    <lineage>
        <taxon>Eukaryota</taxon>
        <taxon>Fungi</taxon>
        <taxon>Dikarya</taxon>
        <taxon>Ascomycota</taxon>
        <taxon>Pezizomycotina</taxon>
        <taxon>Eurotiomycetes</taxon>
        <taxon>Eurotiomycetidae</taxon>
        <taxon>Eurotiales</taxon>
        <taxon>Aspergillaceae</taxon>
        <taxon>Aspergillus</taxon>
        <taxon>Aspergillus subgen. Circumdati</taxon>
    </lineage>
</organism>
<dbReference type="AlphaFoldDB" id="A0A1L9WTW4"/>
<evidence type="ECO:0000313" key="2">
    <source>
        <dbReference type="EMBL" id="OJJ99593.1"/>
    </source>
</evidence>
<dbReference type="Proteomes" id="UP000184546">
    <property type="component" value="Unassembled WGS sequence"/>
</dbReference>
<dbReference type="EMBL" id="KV878977">
    <property type="protein sequence ID" value="OJJ99593.1"/>
    <property type="molecule type" value="Genomic_DNA"/>
</dbReference>